<reference evidence="2 3" key="1">
    <citation type="submission" date="2014-04" db="EMBL/GenBank/DDBJ databases">
        <authorList>
            <consortium name="DOE Joint Genome Institute"/>
            <person name="Kuo A."/>
            <person name="Kohler A."/>
            <person name="Costa M.D."/>
            <person name="Nagy L.G."/>
            <person name="Floudas D."/>
            <person name="Copeland A."/>
            <person name="Barry K.W."/>
            <person name="Cichocki N."/>
            <person name="Veneault-Fourrey C."/>
            <person name="LaButti K."/>
            <person name="Lindquist E.A."/>
            <person name="Lipzen A."/>
            <person name="Lundell T."/>
            <person name="Morin E."/>
            <person name="Murat C."/>
            <person name="Sun H."/>
            <person name="Tunlid A."/>
            <person name="Henrissat B."/>
            <person name="Grigoriev I.V."/>
            <person name="Hibbett D.S."/>
            <person name="Martin F."/>
            <person name="Nordberg H.P."/>
            <person name="Cantor M.N."/>
            <person name="Hua S.X."/>
        </authorList>
    </citation>
    <scope>NUCLEOTIDE SEQUENCE [LARGE SCALE GENOMIC DNA]</scope>
    <source>
        <strain evidence="2 3">441</strain>
    </source>
</reference>
<proteinExistence type="predicted"/>
<reference evidence="3" key="2">
    <citation type="submission" date="2015-01" db="EMBL/GenBank/DDBJ databases">
        <title>Evolutionary Origins and Diversification of the Mycorrhizal Mutualists.</title>
        <authorList>
            <consortium name="DOE Joint Genome Institute"/>
            <consortium name="Mycorrhizal Genomics Consortium"/>
            <person name="Kohler A."/>
            <person name="Kuo A."/>
            <person name="Nagy L.G."/>
            <person name="Floudas D."/>
            <person name="Copeland A."/>
            <person name="Barry K.W."/>
            <person name="Cichocki N."/>
            <person name="Veneault-Fourrey C."/>
            <person name="LaButti K."/>
            <person name="Lindquist E.A."/>
            <person name="Lipzen A."/>
            <person name="Lundell T."/>
            <person name="Morin E."/>
            <person name="Murat C."/>
            <person name="Riley R."/>
            <person name="Ohm R."/>
            <person name="Sun H."/>
            <person name="Tunlid A."/>
            <person name="Henrissat B."/>
            <person name="Grigoriev I.V."/>
            <person name="Hibbett D.S."/>
            <person name="Martin F."/>
        </authorList>
    </citation>
    <scope>NUCLEOTIDE SEQUENCE [LARGE SCALE GENOMIC DNA]</scope>
    <source>
        <strain evidence="3">441</strain>
    </source>
</reference>
<sequence>MLLTTERCVRRNGREKKKEGKVTINKVTETEKTTSNSTRQTIPSSSNVRPNQTEQELDANESQYNGRTITPLC</sequence>
<evidence type="ECO:0000313" key="3">
    <source>
        <dbReference type="Proteomes" id="UP000054018"/>
    </source>
</evidence>
<dbReference type="HOGENOM" id="CLU_2705771_0_0_1"/>
<protein>
    <submittedName>
        <fullName evidence="2">Uncharacterized protein</fullName>
    </submittedName>
</protein>
<keyword evidence="3" id="KW-1185">Reference proteome</keyword>
<feature type="region of interest" description="Disordered" evidence="1">
    <location>
        <begin position="1"/>
        <end position="73"/>
    </location>
</feature>
<organism evidence="2 3">
    <name type="scientific">Pisolithus microcarpus 441</name>
    <dbReference type="NCBI Taxonomy" id="765257"/>
    <lineage>
        <taxon>Eukaryota</taxon>
        <taxon>Fungi</taxon>
        <taxon>Dikarya</taxon>
        <taxon>Basidiomycota</taxon>
        <taxon>Agaricomycotina</taxon>
        <taxon>Agaricomycetes</taxon>
        <taxon>Agaricomycetidae</taxon>
        <taxon>Boletales</taxon>
        <taxon>Sclerodermatineae</taxon>
        <taxon>Pisolithaceae</taxon>
        <taxon>Pisolithus</taxon>
    </lineage>
</organism>
<evidence type="ECO:0000313" key="2">
    <source>
        <dbReference type="EMBL" id="KIK16019.1"/>
    </source>
</evidence>
<gene>
    <name evidence="2" type="ORF">PISMIDRAFT_686781</name>
</gene>
<dbReference type="AlphaFoldDB" id="A0A0C9YQI5"/>
<evidence type="ECO:0000256" key="1">
    <source>
        <dbReference type="SAM" id="MobiDB-lite"/>
    </source>
</evidence>
<feature type="compositionally biased region" description="Polar residues" evidence="1">
    <location>
        <begin position="33"/>
        <end position="73"/>
    </location>
</feature>
<dbReference type="Proteomes" id="UP000054018">
    <property type="component" value="Unassembled WGS sequence"/>
</dbReference>
<accession>A0A0C9YQI5</accession>
<name>A0A0C9YQI5_9AGAM</name>
<dbReference type="EMBL" id="KN833869">
    <property type="protein sequence ID" value="KIK16019.1"/>
    <property type="molecule type" value="Genomic_DNA"/>
</dbReference>